<organism evidence="3 4">
    <name type="scientific">SAR86 cluster bacterium SAR86A</name>
    <dbReference type="NCBI Taxonomy" id="1123866"/>
    <lineage>
        <taxon>Bacteria</taxon>
        <taxon>Pseudomonadati</taxon>
        <taxon>Pseudomonadota</taxon>
        <taxon>Gammaproteobacteria</taxon>
        <taxon>SAR86 cluster</taxon>
    </lineage>
</organism>
<comment type="similarity">
    <text evidence="1">Belongs to the inositol monophosphatase superfamily.</text>
</comment>
<dbReference type="EMBL" id="JH611156">
    <property type="protein sequence ID" value="EJP71820.1"/>
    <property type="molecule type" value="Genomic_DNA"/>
</dbReference>
<proteinExistence type="inferred from homology"/>
<dbReference type="AlphaFoldDB" id="J4WSC6"/>
<gene>
    <name evidence="3" type="ORF">NT01SARS_0298</name>
</gene>
<sequence length="261" mass="28741">MSKQALLNVNLIAARKGAAELEFAVKKVHSLDSSKGGPDGYLKAIEKRVEDLVFDEIEKFHKEDNLLSIHRGHEINNSNVTWILKPIDGTENFLNGYPHFSISLCAKIDDEIVSAVVIDPIRREEFSAYAGGGANLNNNKIRSSKQQSLIDAMLSFKKSKDKNYDFGKSHKELSNQNLNMRESGCISLDLAYVGAGRLDGVWGYDMNILDIAAGALIAQEGGALTSNFLGDPKYINGNNIIVSTAKIYKSLLKSIKPYFKG</sequence>
<dbReference type="Gene3D" id="3.30.540.10">
    <property type="entry name" value="Fructose-1,6-Bisphosphatase, subunit A, domain 1"/>
    <property type="match status" value="1"/>
</dbReference>
<feature type="binding site" evidence="2">
    <location>
        <position position="87"/>
    </location>
    <ligand>
        <name>Mg(2+)</name>
        <dbReference type="ChEBI" id="CHEBI:18420"/>
        <label>1</label>
        <note>catalytic</note>
    </ligand>
</feature>
<dbReference type="InterPro" id="IPR000760">
    <property type="entry name" value="Inositol_monophosphatase-like"/>
</dbReference>
<dbReference type="HOGENOM" id="CLU_044118_0_4_6"/>
<dbReference type="Pfam" id="PF00459">
    <property type="entry name" value="Inositol_P"/>
    <property type="match status" value="1"/>
</dbReference>
<accession>J4WSC6</accession>
<dbReference type="GO" id="GO:0046872">
    <property type="term" value="F:metal ion binding"/>
    <property type="evidence" value="ECO:0007669"/>
    <property type="project" value="UniProtKB-KW"/>
</dbReference>
<evidence type="ECO:0000313" key="4">
    <source>
        <dbReference type="Proteomes" id="UP000010305"/>
    </source>
</evidence>
<dbReference type="GO" id="GO:0008934">
    <property type="term" value="F:inositol monophosphate 1-phosphatase activity"/>
    <property type="evidence" value="ECO:0007669"/>
    <property type="project" value="TreeGrafter"/>
</dbReference>
<dbReference type="SUPFAM" id="SSF56655">
    <property type="entry name" value="Carbohydrate phosphatase"/>
    <property type="match status" value="1"/>
</dbReference>
<keyword evidence="2" id="KW-0479">Metal-binding</keyword>
<feature type="binding site" evidence="2">
    <location>
        <position position="88"/>
    </location>
    <ligand>
        <name>Mg(2+)</name>
        <dbReference type="ChEBI" id="CHEBI:18420"/>
        <label>1</label>
        <note>catalytic</note>
    </ligand>
</feature>
<reference evidence="3 4" key="1">
    <citation type="journal article" date="2012" name="ISME J.">
        <title>Genomic insights to SAR86, an abundant and uncultivated marine bacterial lineage.</title>
        <authorList>
            <person name="Dupont C.L."/>
            <person name="Rusch D.B."/>
            <person name="Yooseph S."/>
            <person name="Lombardo M.J."/>
            <person name="Richter R.A."/>
            <person name="Valas R."/>
            <person name="Novotny M."/>
            <person name="Yee-Greenbaum J."/>
            <person name="Selengut J.D."/>
            <person name="Haft D.H."/>
            <person name="Halpern A.L."/>
            <person name="Lasken R.S."/>
            <person name="Nealson K."/>
            <person name="Friedman R."/>
            <person name="Venter J.C."/>
        </authorList>
    </citation>
    <scope>NUCLEOTIDE SEQUENCE [LARGE SCALE GENOMIC DNA]</scope>
</reference>
<feature type="binding site" evidence="2">
    <location>
        <position position="210"/>
    </location>
    <ligand>
        <name>Mg(2+)</name>
        <dbReference type="ChEBI" id="CHEBI:18420"/>
        <label>1</label>
        <note>catalytic</note>
    </ligand>
</feature>
<evidence type="ECO:0000256" key="1">
    <source>
        <dbReference type="ARBA" id="ARBA00009759"/>
    </source>
</evidence>
<dbReference type="Gene3D" id="3.40.190.80">
    <property type="match status" value="1"/>
</dbReference>
<protein>
    <submittedName>
        <fullName evidence="3">Inositol monophosphatase</fullName>
    </submittedName>
</protein>
<dbReference type="GO" id="GO:0007165">
    <property type="term" value="P:signal transduction"/>
    <property type="evidence" value="ECO:0007669"/>
    <property type="project" value="TreeGrafter"/>
</dbReference>
<dbReference type="PANTHER" id="PTHR20854">
    <property type="entry name" value="INOSITOL MONOPHOSPHATASE"/>
    <property type="match status" value="1"/>
</dbReference>
<dbReference type="PRINTS" id="PR00377">
    <property type="entry name" value="IMPHPHTASES"/>
</dbReference>
<dbReference type="Proteomes" id="UP000010305">
    <property type="component" value="Unassembled WGS sequence"/>
</dbReference>
<dbReference type="STRING" id="1123866.NT01SARS_0298"/>
<dbReference type="PANTHER" id="PTHR20854:SF4">
    <property type="entry name" value="INOSITOL-1-MONOPHOSPHATASE-RELATED"/>
    <property type="match status" value="1"/>
</dbReference>
<keyword evidence="2" id="KW-0460">Magnesium</keyword>
<comment type="cofactor">
    <cofactor evidence="2">
        <name>Mg(2+)</name>
        <dbReference type="ChEBI" id="CHEBI:18420"/>
    </cofactor>
</comment>
<name>J4WSC6_9GAMM</name>
<evidence type="ECO:0000256" key="2">
    <source>
        <dbReference type="PIRSR" id="PIRSR600760-2"/>
    </source>
</evidence>
<evidence type="ECO:0000313" key="3">
    <source>
        <dbReference type="EMBL" id="EJP71820.1"/>
    </source>
</evidence>
<dbReference type="GO" id="GO:0006020">
    <property type="term" value="P:inositol metabolic process"/>
    <property type="evidence" value="ECO:0007669"/>
    <property type="project" value="TreeGrafter"/>
</dbReference>